<reference evidence="3" key="1">
    <citation type="submission" date="2023-07" db="EMBL/GenBank/DDBJ databases">
        <title>Chromosome-level genome assembly of Artemia franciscana.</title>
        <authorList>
            <person name="Jo E."/>
        </authorList>
    </citation>
    <scope>NUCLEOTIDE SEQUENCE</scope>
    <source>
        <tissue evidence="3">Whole body</tissue>
    </source>
</reference>
<dbReference type="InterPro" id="IPR001040">
    <property type="entry name" value="TIF_eIF_4E"/>
</dbReference>
<dbReference type="SUPFAM" id="SSF55418">
    <property type="entry name" value="eIF4e-like"/>
    <property type="match status" value="1"/>
</dbReference>
<sequence length="204" mass="23573">MQFSFISIFSYSLNSEAEDVSEVDKIDYPLIEVPDGEQRLQYEYGLWFSRRGQGKQAQSYDQQLKLVGRFASVEQFWSYYSHISRPSQISGHADFHLFKSGIKPMWEDSANKNGGKWIVRLRKGLADRLWENLILAILGEQFVVGSEICGAVISLRYQEDIISVWNKNGKDRGTTLRIQDTLRRVLNLPANTIMEYKLHTDSLK</sequence>
<keyword evidence="2" id="KW-0396">Initiation factor</keyword>
<dbReference type="GO" id="GO:0000340">
    <property type="term" value="F:RNA 7-methylguanosine cap binding"/>
    <property type="evidence" value="ECO:0007669"/>
    <property type="project" value="UniProtKB-ARBA"/>
</dbReference>
<protein>
    <recommendedName>
        <fullName evidence="1">eIF-4F 25 kDa subunit</fullName>
    </recommendedName>
</protein>
<dbReference type="PANTHER" id="PTHR11960">
    <property type="entry name" value="EUKARYOTIC TRANSLATION INITIATION FACTOR 4E RELATED"/>
    <property type="match status" value="1"/>
</dbReference>
<keyword evidence="2" id="KW-0648">Protein biosynthesis</keyword>
<dbReference type="Gene3D" id="3.30.760.10">
    <property type="entry name" value="RNA Cap, Translation Initiation Factor Eif4e"/>
    <property type="match status" value="1"/>
</dbReference>
<evidence type="ECO:0000256" key="1">
    <source>
        <dbReference type="ARBA" id="ARBA00032656"/>
    </source>
</evidence>
<dbReference type="GO" id="GO:0016281">
    <property type="term" value="C:eukaryotic translation initiation factor 4F complex"/>
    <property type="evidence" value="ECO:0007669"/>
    <property type="project" value="TreeGrafter"/>
</dbReference>
<evidence type="ECO:0000256" key="2">
    <source>
        <dbReference type="RuleBase" id="RU004374"/>
    </source>
</evidence>
<dbReference type="FunFam" id="3.30.760.10:FF:000014">
    <property type="entry name" value="Eukaryotic translation initiation factor 4E-4"/>
    <property type="match status" value="1"/>
</dbReference>
<accession>A0AA88L764</accession>
<comment type="similarity">
    <text evidence="2">Belongs to the eukaryotic initiation factor 4E family.</text>
</comment>
<proteinExistence type="inferred from homology"/>
<dbReference type="PROSITE" id="PS00813">
    <property type="entry name" value="IF4E"/>
    <property type="match status" value="1"/>
</dbReference>
<name>A0AA88L764_ARTSF</name>
<dbReference type="GO" id="GO:0003743">
    <property type="term" value="F:translation initiation factor activity"/>
    <property type="evidence" value="ECO:0007669"/>
    <property type="project" value="UniProtKB-KW"/>
</dbReference>
<comment type="caution">
    <text evidence="3">The sequence shown here is derived from an EMBL/GenBank/DDBJ whole genome shotgun (WGS) entry which is preliminary data.</text>
</comment>
<dbReference type="EMBL" id="JAVRJZ010000007">
    <property type="protein sequence ID" value="KAK2720973.1"/>
    <property type="molecule type" value="Genomic_DNA"/>
</dbReference>
<gene>
    <name evidence="3" type="ORF">QYM36_004756</name>
</gene>
<dbReference type="InterPro" id="IPR019770">
    <property type="entry name" value="TIF_eIF_4E_CS"/>
</dbReference>
<dbReference type="AlphaFoldDB" id="A0AA88L764"/>
<keyword evidence="4" id="KW-1185">Reference proteome</keyword>
<evidence type="ECO:0000313" key="3">
    <source>
        <dbReference type="EMBL" id="KAK2720973.1"/>
    </source>
</evidence>
<evidence type="ECO:0000313" key="4">
    <source>
        <dbReference type="Proteomes" id="UP001187531"/>
    </source>
</evidence>
<dbReference type="PANTHER" id="PTHR11960:SF18">
    <property type="entry name" value="EUKARYOTIC TRANSLATION INITIATION FACTOR 4E HOMOLOGOUS PROTEIN, ISOFORM B"/>
    <property type="match status" value="1"/>
</dbReference>
<dbReference type="InterPro" id="IPR023398">
    <property type="entry name" value="TIF_eIF4e-like"/>
</dbReference>
<keyword evidence="2" id="KW-0694">RNA-binding</keyword>
<dbReference type="Proteomes" id="UP001187531">
    <property type="component" value="Unassembled WGS sequence"/>
</dbReference>
<organism evidence="3 4">
    <name type="scientific">Artemia franciscana</name>
    <name type="common">Brine shrimp</name>
    <name type="synonym">Artemia sanfranciscana</name>
    <dbReference type="NCBI Taxonomy" id="6661"/>
    <lineage>
        <taxon>Eukaryota</taxon>
        <taxon>Metazoa</taxon>
        <taxon>Ecdysozoa</taxon>
        <taxon>Arthropoda</taxon>
        <taxon>Crustacea</taxon>
        <taxon>Branchiopoda</taxon>
        <taxon>Anostraca</taxon>
        <taxon>Artemiidae</taxon>
        <taxon>Artemia</taxon>
    </lineage>
</organism>
<dbReference type="Pfam" id="PF01652">
    <property type="entry name" value="IF4E"/>
    <property type="match status" value="1"/>
</dbReference>